<keyword evidence="4" id="KW-0796">Tight junction</keyword>
<dbReference type="GeneID" id="115474336"/>
<proteinExistence type="inferred from homology"/>
<evidence type="ECO:0000256" key="6">
    <source>
        <dbReference type="ARBA" id="ARBA00022692"/>
    </source>
</evidence>
<keyword evidence="7" id="KW-0965">Cell junction</keyword>
<dbReference type="InterPro" id="IPR006187">
    <property type="entry name" value="Claudin"/>
</dbReference>
<evidence type="ECO:0000313" key="11">
    <source>
        <dbReference type="Proteomes" id="UP000515156"/>
    </source>
</evidence>
<evidence type="ECO:0000256" key="4">
    <source>
        <dbReference type="ARBA" id="ARBA00022427"/>
    </source>
</evidence>
<evidence type="ECO:0000256" key="2">
    <source>
        <dbReference type="ARBA" id="ARBA00004651"/>
    </source>
</evidence>
<keyword evidence="9 10" id="KW-0472">Membrane</keyword>
<dbReference type="RefSeq" id="XP_030065641.1">
    <property type="nucleotide sequence ID" value="XM_030209781.1"/>
</dbReference>
<dbReference type="InterPro" id="IPR004031">
    <property type="entry name" value="PMP22/EMP/MP20/Claudin"/>
</dbReference>
<reference evidence="12 13" key="1">
    <citation type="submission" date="2025-04" db="UniProtKB">
        <authorList>
            <consortium name="RefSeq"/>
        </authorList>
    </citation>
    <scope>IDENTIFICATION</scope>
</reference>
<dbReference type="KEGG" id="muo:115474336"/>
<dbReference type="Gene3D" id="1.20.140.150">
    <property type="match status" value="1"/>
</dbReference>
<dbReference type="Pfam" id="PF00822">
    <property type="entry name" value="PMP22_Claudin"/>
    <property type="match status" value="1"/>
</dbReference>
<keyword evidence="6 10" id="KW-0812">Transmembrane</keyword>
<dbReference type="RefSeq" id="XP_030045098.1">
    <property type="nucleotide sequence ID" value="XM_030189238.1"/>
</dbReference>
<sequence length="209" mass="21941">MGASGVQLVGIILAICGLIGAIVCCALPKWKETSFSGQNIVTAQTTWDGIWMTCVVQSTGQMQCKTHDSMLQLASDLQAARALTVVSIVLAVFGVLVAFVGAEFTTCVENESTKSKISLTAGIVVAIAGLMLIIPVSWSANTVIRNFYDPTTVSKMELGASIFIGWASSVLLLIAGGLLCCFRPRGSGGSYSAQYYAKNAPSAPSKNYV</sequence>
<comment type="similarity">
    <text evidence="3">Belongs to the claudin family.</text>
</comment>
<evidence type="ECO:0000313" key="13">
    <source>
        <dbReference type="RefSeq" id="XP_030065641.1"/>
    </source>
</evidence>
<comment type="subcellular location">
    <subcellularLocation>
        <location evidence="1">Cell junction</location>
        <location evidence="1">Tight junction</location>
    </subcellularLocation>
    <subcellularLocation>
        <location evidence="2">Cell membrane</location>
        <topology evidence="2">Multi-pass membrane protein</topology>
    </subcellularLocation>
</comment>
<protein>
    <submittedName>
        <fullName evidence="12 13">Claudin-4-like</fullName>
    </submittedName>
</protein>
<dbReference type="OrthoDB" id="9899584at2759"/>
<name>A0A6P7YLG1_9AMPH</name>
<dbReference type="GO" id="GO:0005886">
    <property type="term" value="C:plasma membrane"/>
    <property type="evidence" value="ECO:0007669"/>
    <property type="project" value="UniProtKB-SubCell"/>
</dbReference>
<evidence type="ECO:0000256" key="8">
    <source>
        <dbReference type="ARBA" id="ARBA00022989"/>
    </source>
</evidence>
<organism evidence="11 13">
    <name type="scientific">Microcaecilia unicolor</name>
    <dbReference type="NCBI Taxonomy" id="1415580"/>
    <lineage>
        <taxon>Eukaryota</taxon>
        <taxon>Metazoa</taxon>
        <taxon>Chordata</taxon>
        <taxon>Craniata</taxon>
        <taxon>Vertebrata</taxon>
        <taxon>Euteleostomi</taxon>
        <taxon>Amphibia</taxon>
        <taxon>Gymnophiona</taxon>
        <taxon>Siphonopidae</taxon>
        <taxon>Microcaecilia</taxon>
    </lineage>
</organism>
<evidence type="ECO:0000256" key="9">
    <source>
        <dbReference type="ARBA" id="ARBA00023136"/>
    </source>
</evidence>
<feature type="transmembrane region" description="Helical" evidence="10">
    <location>
        <begin position="117"/>
        <end position="138"/>
    </location>
</feature>
<dbReference type="GO" id="GO:0005198">
    <property type="term" value="F:structural molecule activity"/>
    <property type="evidence" value="ECO:0007669"/>
    <property type="project" value="InterPro"/>
</dbReference>
<evidence type="ECO:0000256" key="10">
    <source>
        <dbReference type="SAM" id="Phobius"/>
    </source>
</evidence>
<feature type="transmembrane region" description="Helical" evidence="10">
    <location>
        <begin position="6"/>
        <end position="28"/>
    </location>
</feature>
<dbReference type="KEGG" id="muo:115474437"/>
<feature type="transmembrane region" description="Helical" evidence="10">
    <location>
        <begin position="158"/>
        <end position="182"/>
    </location>
</feature>
<evidence type="ECO:0000256" key="5">
    <source>
        <dbReference type="ARBA" id="ARBA00022475"/>
    </source>
</evidence>
<dbReference type="GO" id="GO:0005923">
    <property type="term" value="C:bicellular tight junction"/>
    <property type="evidence" value="ECO:0007669"/>
    <property type="project" value="UniProtKB-SubCell"/>
</dbReference>
<dbReference type="FunFam" id="1.20.140.150:FF:000001">
    <property type="entry name" value="Claudin"/>
    <property type="match status" value="1"/>
</dbReference>
<dbReference type="KEGG" id="muo:115459408"/>
<evidence type="ECO:0000256" key="1">
    <source>
        <dbReference type="ARBA" id="ARBA00004435"/>
    </source>
</evidence>
<keyword evidence="8 10" id="KW-1133">Transmembrane helix</keyword>
<keyword evidence="5" id="KW-1003">Cell membrane</keyword>
<dbReference type="Proteomes" id="UP000515156">
    <property type="component" value="Chromosome 7"/>
</dbReference>
<accession>A0A6P7YLG1</accession>
<gene>
    <name evidence="13" type="primary">LOC115474336</name>
    <name evidence="12" type="synonym">LOC115459408</name>
    <name evidence="14" type="synonym">LOC115474437</name>
</gene>
<dbReference type="PRINTS" id="PR01077">
    <property type="entry name" value="CLAUDIN"/>
</dbReference>
<dbReference type="RefSeq" id="XP_030065755.1">
    <property type="nucleotide sequence ID" value="XM_030209895.1"/>
</dbReference>
<dbReference type="PANTHER" id="PTHR12002">
    <property type="entry name" value="CLAUDIN"/>
    <property type="match status" value="1"/>
</dbReference>
<keyword evidence="11" id="KW-1185">Reference proteome</keyword>
<evidence type="ECO:0000256" key="7">
    <source>
        <dbReference type="ARBA" id="ARBA00022949"/>
    </source>
</evidence>
<evidence type="ECO:0000313" key="14">
    <source>
        <dbReference type="RefSeq" id="XP_030065755.1"/>
    </source>
</evidence>
<dbReference type="AlphaFoldDB" id="A0A6P7YLG1"/>
<evidence type="ECO:0000313" key="12">
    <source>
        <dbReference type="RefSeq" id="XP_030045098.1"/>
    </source>
</evidence>
<feature type="transmembrane region" description="Helical" evidence="10">
    <location>
        <begin position="79"/>
        <end position="105"/>
    </location>
</feature>
<evidence type="ECO:0000256" key="3">
    <source>
        <dbReference type="ARBA" id="ARBA00008295"/>
    </source>
</evidence>